<feature type="domain" description="Aerotolerance regulator N-terminal" evidence="2">
    <location>
        <begin position="1"/>
        <end position="74"/>
    </location>
</feature>
<dbReference type="EMBL" id="LJCR01000823">
    <property type="protein sequence ID" value="KPV51668.1"/>
    <property type="molecule type" value="Genomic_DNA"/>
</dbReference>
<organism evidence="3 4">
    <name type="scientific">Kouleothrix aurantiaca</name>
    <dbReference type="NCBI Taxonomy" id="186479"/>
    <lineage>
        <taxon>Bacteria</taxon>
        <taxon>Bacillati</taxon>
        <taxon>Chloroflexota</taxon>
        <taxon>Chloroflexia</taxon>
        <taxon>Chloroflexales</taxon>
        <taxon>Roseiflexineae</taxon>
        <taxon>Roseiflexaceae</taxon>
        <taxon>Kouleothrix</taxon>
    </lineage>
</organism>
<sequence>MSFIWPAMLILIALAPLAALFYRRLQRRRERAISSFGALGLAQAASQRGGRRRAIPPTLFLLGLTILLAALARPEAPIALPRIEGTVILAFDVSGSMAAEDMAPTRMEAAKAAARGVVQHQP</sequence>
<accession>A0A0P9DNG3</accession>
<dbReference type="Pfam" id="PF07584">
    <property type="entry name" value="BatA"/>
    <property type="match status" value="1"/>
</dbReference>
<feature type="non-terminal residue" evidence="3">
    <location>
        <position position="122"/>
    </location>
</feature>
<dbReference type="Proteomes" id="UP000050509">
    <property type="component" value="Unassembled WGS sequence"/>
</dbReference>
<name>A0A0P9DNG3_9CHLR</name>
<keyword evidence="4" id="KW-1185">Reference proteome</keyword>
<evidence type="ECO:0000256" key="1">
    <source>
        <dbReference type="SAM" id="Phobius"/>
    </source>
</evidence>
<reference evidence="3 4" key="1">
    <citation type="submission" date="2015-09" db="EMBL/GenBank/DDBJ databases">
        <title>Draft genome sequence of Kouleothrix aurantiaca JCM 19913.</title>
        <authorList>
            <person name="Hemp J."/>
        </authorList>
    </citation>
    <scope>NUCLEOTIDE SEQUENCE [LARGE SCALE GENOMIC DNA]</scope>
    <source>
        <strain evidence="3 4">COM-B</strain>
    </source>
</reference>
<keyword evidence="1" id="KW-0472">Membrane</keyword>
<dbReference type="AlphaFoldDB" id="A0A0P9DNG3"/>
<evidence type="ECO:0000259" key="2">
    <source>
        <dbReference type="Pfam" id="PF07584"/>
    </source>
</evidence>
<protein>
    <recommendedName>
        <fullName evidence="2">Aerotolerance regulator N-terminal domain-containing protein</fullName>
    </recommendedName>
</protein>
<proteinExistence type="predicted"/>
<feature type="transmembrane region" description="Helical" evidence="1">
    <location>
        <begin position="6"/>
        <end position="22"/>
    </location>
</feature>
<dbReference type="InterPro" id="IPR036465">
    <property type="entry name" value="vWFA_dom_sf"/>
</dbReference>
<gene>
    <name evidence="3" type="ORF">SE17_19900</name>
</gene>
<dbReference type="Gene3D" id="3.40.50.410">
    <property type="entry name" value="von Willebrand factor, type A domain"/>
    <property type="match status" value="1"/>
</dbReference>
<comment type="caution">
    <text evidence="3">The sequence shown here is derived from an EMBL/GenBank/DDBJ whole genome shotgun (WGS) entry which is preliminary data.</text>
</comment>
<feature type="transmembrane region" description="Helical" evidence="1">
    <location>
        <begin position="54"/>
        <end position="72"/>
    </location>
</feature>
<evidence type="ECO:0000313" key="4">
    <source>
        <dbReference type="Proteomes" id="UP000050509"/>
    </source>
</evidence>
<dbReference type="InterPro" id="IPR024163">
    <property type="entry name" value="Aerotolerance_reg_N"/>
</dbReference>
<keyword evidence="1" id="KW-1133">Transmembrane helix</keyword>
<evidence type="ECO:0000313" key="3">
    <source>
        <dbReference type="EMBL" id="KPV51668.1"/>
    </source>
</evidence>
<keyword evidence="1" id="KW-0812">Transmembrane</keyword>